<keyword evidence="7" id="KW-1185">Reference proteome</keyword>
<dbReference type="Gene3D" id="2.40.100.10">
    <property type="entry name" value="Cyclophilin-like"/>
    <property type="match status" value="2"/>
</dbReference>
<dbReference type="InterPro" id="IPR003778">
    <property type="entry name" value="CT_A_B"/>
</dbReference>
<gene>
    <name evidence="6" type="ORF">BHV28_08800</name>
</gene>
<feature type="domain" description="Carboxyltransferase" evidence="4">
    <location>
        <begin position="1"/>
        <end position="191"/>
    </location>
</feature>
<dbReference type="SMART" id="SM00796">
    <property type="entry name" value="AHS1"/>
    <property type="match status" value="1"/>
</dbReference>
<proteinExistence type="predicted"/>
<keyword evidence="1" id="KW-0547">Nucleotide-binding</keyword>
<dbReference type="InterPro" id="IPR029000">
    <property type="entry name" value="Cyclophilin-like_dom_sf"/>
</dbReference>
<evidence type="ECO:0000256" key="2">
    <source>
        <dbReference type="ARBA" id="ARBA00022801"/>
    </source>
</evidence>
<name>A0A1U9JUP1_9HYPH</name>
<evidence type="ECO:0000256" key="3">
    <source>
        <dbReference type="ARBA" id="ARBA00022840"/>
    </source>
</evidence>
<evidence type="ECO:0000259" key="4">
    <source>
        <dbReference type="SMART" id="SM00796"/>
    </source>
</evidence>
<dbReference type="SMART" id="SM00797">
    <property type="entry name" value="AHS2"/>
    <property type="match status" value="1"/>
</dbReference>
<dbReference type="Gene3D" id="3.30.1360.40">
    <property type="match status" value="1"/>
</dbReference>
<dbReference type="PANTHER" id="PTHR43309">
    <property type="entry name" value="5-OXOPROLINASE SUBUNIT C"/>
    <property type="match status" value="1"/>
</dbReference>
<dbReference type="SUPFAM" id="SSF160467">
    <property type="entry name" value="PH0987 N-terminal domain-like"/>
    <property type="match status" value="1"/>
</dbReference>
<dbReference type="InterPro" id="IPR003833">
    <property type="entry name" value="CT_C_D"/>
</dbReference>
<keyword evidence="3" id="KW-0067">ATP-binding</keyword>
<dbReference type="InterPro" id="IPR052708">
    <property type="entry name" value="PxpC"/>
</dbReference>
<accession>A0A1U9JUP1</accession>
<dbReference type="KEGG" id="thd:BHV28_08800"/>
<dbReference type="Proteomes" id="UP000188912">
    <property type="component" value="Chromosome"/>
</dbReference>
<dbReference type="EMBL" id="CP017315">
    <property type="protein sequence ID" value="AQS41579.1"/>
    <property type="molecule type" value="Genomic_DNA"/>
</dbReference>
<protein>
    <submittedName>
        <fullName evidence="6">Allophanate hydrolase</fullName>
    </submittedName>
</protein>
<reference evidence="6 7" key="1">
    <citation type="journal article" date="2010" name="Science">
        <title>Genomic comparison of the ants Camponotus floridanus and Harpegnathos saltator.</title>
        <authorList>
            <person name="Bonasio R."/>
            <person name="Zhang G."/>
            <person name="Ye C."/>
            <person name="Mutti N.S."/>
            <person name="Fang X."/>
            <person name="Qin N."/>
            <person name="Donahue G."/>
            <person name="Yang P."/>
            <person name="Li Q."/>
            <person name="Li C."/>
            <person name="Zhang P."/>
            <person name="Huang Z."/>
            <person name="Berger S.L."/>
            <person name="Reinberg D."/>
            <person name="Wang J."/>
            <person name="Liebig J."/>
        </authorList>
    </citation>
    <scope>NUCLEOTIDE SEQUENCE [LARGE SCALE GENOMIC DNA]</scope>
    <source>
        <strain evidence="6 7">Hsal</strain>
    </source>
</reference>
<dbReference type="SUPFAM" id="SSF50891">
    <property type="entry name" value="Cyclophilin-like"/>
    <property type="match status" value="2"/>
</dbReference>
<dbReference type="PANTHER" id="PTHR43309:SF3">
    <property type="entry name" value="5-OXOPROLINASE SUBUNIT C"/>
    <property type="match status" value="1"/>
</dbReference>
<dbReference type="AlphaFoldDB" id="A0A1U9JUP1"/>
<dbReference type="GO" id="GO:0005524">
    <property type="term" value="F:ATP binding"/>
    <property type="evidence" value="ECO:0007669"/>
    <property type="project" value="UniProtKB-KW"/>
</dbReference>
<evidence type="ECO:0000313" key="6">
    <source>
        <dbReference type="EMBL" id="AQS41579.1"/>
    </source>
</evidence>
<evidence type="ECO:0000259" key="5">
    <source>
        <dbReference type="SMART" id="SM00797"/>
    </source>
</evidence>
<dbReference type="Pfam" id="PF02682">
    <property type="entry name" value="CT_C_D"/>
    <property type="match status" value="1"/>
</dbReference>
<organism evidence="6 7">
    <name type="scientific">Candidatus Tokpelaia hoelldobleri</name>
    <dbReference type="NCBI Taxonomy" id="1902579"/>
    <lineage>
        <taxon>Bacteria</taxon>
        <taxon>Pseudomonadati</taxon>
        <taxon>Pseudomonadota</taxon>
        <taxon>Alphaproteobacteria</taxon>
        <taxon>Hyphomicrobiales</taxon>
        <taxon>Candidatus Tokpelaia</taxon>
    </lineage>
</organism>
<keyword evidence="2 6" id="KW-0378">Hydrolase</keyword>
<reference evidence="6 7" key="2">
    <citation type="journal article" date="2016" name="Sci. Rep.">
        <title>The genome of Rhizobiales bacteria in predatory ants reveals urease gene functions but no genes for nitrogen fixation.</title>
        <authorList>
            <person name="Neuvonen M.M."/>
            <person name="Tamarit D."/>
            <person name="Naslund K."/>
            <person name="Liebig J."/>
            <person name="Feldhaar H."/>
            <person name="Moran N.A."/>
            <person name="Guy L."/>
            <person name="Andersson S.G."/>
        </authorList>
    </citation>
    <scope>NUCLEOTIDE SEQUENCE [LARGE SCALE GENOMIC DNA]</scope>
    <source>
        <strain evidence="6 7">Hsal</strain>
    </source>
</reference>
<evidence type="ECO:0000256" key="1">
    <source>
        <dbReference type="ARBA" id="ARBA00022741"/>
    </source>
</evidence>
<sequence length="539" mass="57416">MRFLPVNQTAVLVELDTLEQAVALHNALMANPVTGIIETVPAARTVLVYFDAGMITAPELANYLSSLDMTGQEHNATQQIDIPVQYNGEDLAEAAGFLNVSIEELIHLHTGSDYLVAFTGFAPGFAYLSGGHPKLDVPGRENPRPVIPAGSVALAGTFSGIYPQASPGGWQLIGNTAIKMFDLARNPPALLQPGFRVRFHDAAAGKVTMPVRPEEKTARQSQLLADKQAVFDVCAVAMPVFYQDAGRPHMAGQGVSVSGAADRSAFQAANFLVGNAAQATVLEITLGGLELTAHRNSVIALSGAECAVSVQSREGHKFNHSVNVPVAVEAGDRIRIGMAERGLRAYLAMRGGFAAEHILGSSATDILAKLGVPLQRGDVLYCQDEHMKTAVQIHYNRGYNLPAAGETVVLDVIMGPRTDWFTPEALTLFTTQLWSVSGESSRVGNRLLGAQPLARARRQELPSEGTVSGAIQVPASGQPVLFLADHPLTGGYPVIACVAGHHMDLAAQIPVGARIRFHPVTDFTDNVASLNRHGREENL</sequence>
<dbReference type="GO" id="GO:0016787">
    <property type="term" value="F:hydrolase activity"/>
    <property type="evidence" value="ECO:0007669"/>
    <property type="project" value="UniProtKB-KW"/>
</dbReference>
<dbReference type="Pfam" id="PF02626">
    <property type="entry name" value="CT_A_B"/>
    <property type="match status" value="1"/>
</dbReference>
<evidence type="ECO:0000313" key="7">
    <source>
        <dbReference type="Proteomes" id="UP000188912"/>
    </source>
</evidence>
<dbReference type="STRING" id="1902579.BHV28_08800"/>
<feature type="domain" description="Carboxyltransferase" evidence="5">
    <location>
        <begin position="252"/>
        <end position="533"/>
    </location>
</feature>